<organism evidence="2 3">
    <name type="scientific">Gluconacetobacter diazotrophicus (strain ATCC 49037 / DSM 5601 / CCUG 37298 / CIP 103539 / LMG 7603 / PAl5)</name>
    <dbReference type="NCBI Taxonomy" id="272568"/>
    <lineage>
        <taxon>Bacteria</taxon>
        <taxon>Pseudomonadati</taxon>
        <taxon>Pseudomonadota</taxon>
        <taxon>Alphaproteobacteria</taxon>
        <taxon>Acetobacterales</taxon>
        <taxon>Acetobacteraceae</taxon>
        <taxon>Gluconacetobacter</taxon>
    </lineage>
</organism>
<name>A9HBM9_GLUDA</name>
<dbReference type="KEGG" id="gdi:GDI0891"/>
<evidence type="ECO:0000313" key="2">
    <source>
        <dbReference type="EMBL" id="CAP54834.1"/>
    </source>
</evidence>
<dbReference type="AlphaFoldDB" id="A9HBM9"/>
<feature type="region of interest" description="Disordered" evidence="1">
    <location>
        <begin position="29"/>
        <end position="66"/>
    </location>
</feature>
<proteinExistence type="predicted"/>
<dbReference type="EMBL" id="AM889285">
    <property type="protein sequence ID" value="CAP54834.1"/>
    <property type="molecule type" value="Genomic_DNA"/>
</dbReference>
<keyword evidence="3" id="KW-1185">Reference proteome</keyword>
<reference evidence="2 3" key="1">
    <citation type="journal article" date="2009" name="BMC Genomics">
        <title>Complete genome sequence of the sugarcane nitrogen-fixing endophyte Gluconacetobacter diazotrophicus Pal5.</title>
        <authorList>
            <person name="Bertalan M."/>
            <person name="Albano R."/>
            <person name="Padua V."/>
            <person name="Rouws L."/>
            <person name="Rojas C."/>
            <person name="Hemerly A."/>
            <person name="Teixeira K."/>
            <person name="Schwab S."/>
            <person name="Araujo J."/>
            <person name="Oliveira A."/>
            <person name="Franca L."/>
            <person name="Magalhaes V."/>
            <person name="Alqueres S."/>
            <person name="Cardoso A."/>
            <person name="Almeida W."/>
            <person name="Loureiro M.M."/>
            <person name="Nogueira E."/>
            <person name="Cidade D."/>
            <person name="Oliveira D."/>
            <person name="Simao T."/>
            <person name="Macedo J."/>
            <person name="Valadao A."/>
            <person name="Dreschsel M."/>
            <person name="Freitas F."/>
            <person name="Vidal M."/>
            <person name="Guedes H."/>
            <person name="Rodrigues E."/>
            <person name="Meneses C."/>
            <person name="Brioso P."/>
            <person name="Pozzer L."/>
            <person name="Figueiredo D."/>
            <person name="Montano H."/>
            <person name="Junior J."/>
            <person name="Filho G."/>
            <person name="Flores V."/>
            <person name="Ferreira B."/>
            <person name="Branco A."/>
            <person name="Gonzalez P."/>
            <person name="Guillobel H."/>
            <person name="Lemos M."/>
            <person name="Seibel L."/>
            <person name="Macedo J."/>
            <person name="Alves-Ferreira M."/>
            <person name="Sachetto-Martins G."/>
            <person name="Coelho A."/>
            <person name="Santos E."/>
            <person name="Amaral G."/>
            <person name="Neves A."/>
            <person name="Pacheco A.B."/>
            <person name="Carvalho D."/>
            <person name="Lery L."/>
            <person name="Bisch P."/>
            <person name="Rossle S.C."/>
            <person name="Urmenyi T."/>
            <person name="Kruger W.V."/>
            <person name="Martins O."/>
            <person name="Baldani J.I."/>
            <person name="Ferreira P.C."/>
        </authorList>
    </citation>
    <scope>NUCLEOTIDE SEQUENCE [LARGE SCALE GENOMIC DNA]</scope>
    <source>
        <strain evidence="3">ATCC 49037 / DSM 5601 / CCUG 37298 / CIP 103539 / LMG 7603 / PAl5</strain>
    </source>
</reference>
<dbReference type="Proteomes" id="UP000001176">
    <property type="component" value="Chromosome"/>
</dbReference>
<evidence type="ECO:0000256" key="1">
    <source>
        <dbReference type="SAM" id="MobiDB-lite"/>
    </source>
</evidence>
<gene>
    <name evidence="2" type="ordered locus">GDI0891</name>
</gene>
<accession>A9HBM9</accession>
<evidence type="ECO:0000313" key="3">
    <source>
        <dbReference type="Proteomes" id="UP000001176"/>
    </source>
</evidence>
<sequence length="209" mass="22174">MYIVRHNARPILRRWAAMPFRPPALPAIVRPIPRRRRPTGPAHPGDCPGSSSTCPNRTPGLRASEMPGETLTVTTILAGRLPALFLSCGLVSVAASAMAQDAPAHGPAAQVQRQVAVLQSNPNGVSRDCLDALAEVHKTQDTISAEEDRSKDPDLDVARDVLETDLETAVQSCRADTTSICDKAGADPKLAKACAALDQSEADPKADQD</sequence>
<protein>
    <submittedName>
        <fullName evidence="2">Uncharacterized protein</fullName>
    </submittedName>
</protein>